<keyword evidence="2" id="KW-0812">Transmembrane</keyword>
<evidence type="ECO:0000313" key="4">
    <source>
        <dbReference type="Proteomes" id="UP000063789"/>
    </source>
</evidence>
<dbReference type="KEGG" id="goq:ACH46_19455"/>
<dbReference type="STRING" id="1136941.ACH46_19455"/>
<dbReference type="InterPro" id="IPR038468">
    <property type="entry name" value="MmpS_C"/>
</dbReference>
<feature type="region of interest" description="Disordered" evidence="1">
    <location>
        <begin position="39"/>
        <end position="85"/>
    </location>
</feature>
<organism evidence="3 4">
    <name type="scientific">Gordonia phthalatica</name>
    <dbReference type="NCBI Taxonomy" id="1136941"/>
    <lineage>
        <taxon>Bacteria</taxon>
        <taxon>Bacillati</taxon>
        <taxon>Actinomycetota</taxon>
        <taxon>Actinomycetes</taxon>
        <taxon>Mycobacteriales</taxon>
        <taxon>Gordoniaceae</taxon>
        <taxon>Gordonia</taxon>
    </lineage>
</organism>
<dbReference type="RefSeq" id="WP_062395659.1">
    <property type="nucleotide sequence ID" value="NZ_CP011853.1"/>
</dbReference>
<feature type="transmembrane region" description="Helical" evidence="2">
    <location>
        <begin position="12"/>
        <end position="33"/>
    </location>
</feature>
<reference evidence="3 4" key="2">
    <citation type="journal article" date="2017" name="Int. J. Syst. Evol. Microbiol.">
        <title>Gordonia phthalatica sp. nov., a di-n-butyl phthalate-degrading bacterium isolated from activated sludge.</title>
        <authorList>
            <person name="Jin D."/>
            <person name="Kong X."/>
            <person name="Jia M."/>
            <person name="Yu X."/>
            <person name="Wang X."/>
            <person name="Zhuang X."/>
            <person name="Deng Y."/>
            <person name="Bai Z."/>
        </authorList>
    </citation>
    <scope>NUCLEOTIDE SEQUENCE [LARGE SCALE GENOMIC DNA]</scope>
    <source>
        <strain evidence="3 4">QH-11</strain>
    </source>
</reference>
<keyword evidence="4" id="KW-1185">Reference proteome</keyword>
<feature type="compositionally biased region" description="Low complexity" evidence="1">
    <location>
        <begin position="46"/>
        <end position="72"/>
    </location>
</feature>
<dbReference type="EMBL" id="CP011853">
    <property type="protein sequence ID" value="ALG87056.1"/>
    <property type="molecule type" value="Genomic_DNA"/>
</dbReference>
<sequence>MSDSSGGRTRTVLLSLVVILAVVVLGLVGFLVFGQQLNDPGSDQAATTTGTTTTPTTATTEETTTASPTPTSEHTRPTAEPGSVTYQLTGSGDVVALAFRTDNGREVVAATGTPWSNRTTVSDREVEMTAMVVRGVVTCTILQGDELVASSTSRGGPLRCAGKLPR</sequence>
<protein>
    <recommendedName>
        <fullName evidence="5">MmpS family membrane protein</fullName>
    </recommendedName>
</protein>
<dbReference type="Proteomes" id="UP000063789">
    <property type="component" value="Chromosome"/>
</dbReference>
<dbReference type="Gene3D" id="2.60.40.2880">
    <property type="entry name" value="MmpS1-5, C-terminal soluble domain"/>
    <property type="match status" value="1"/>
</dbReference>
<accession>A0A0N9NLR1</accession>
<dbReference type="PATRIC" id="fig|1136941.3.peg.3983"/>
<keyword evidence="2" id="KW-1133">Transmembrane helix</keyword>
<evidence type="ECO:0000313" key="3">
    <source>
        <dbReference type="EMBL" id="ALG87056.1"/>
    </source>
</evidence>
<name>A0A0N9NLR1_9ACTN</name>
<reference evidence="4" key="1">
    <citation type="submission" date="2015-06" db="EMBL/GenBank/DDBJ databases">
        <title>Complete genome sequence and metabolic analysis of phthalate degradation pathway in Gordonia sp. QH-11.</title>
        <authorList>
            <person name="Jin D."/>
            <person name="Kong X."/>
            <person name="Bai Z."/>
        </authorList>
    </citation>
    <scope>NUCLEOTIDE SEQUENCE [LARGE SCALE GENOMIC DNA]</scope>
    <source>
        <strain evidence="4">QH-11</strain>
    </source>
</reference>
<evidence type="ECO:0000256" key="2">
    <source>
        <dbReference type="SAM" id="Phobius"/>
    </source>
</evidence>
<evidence type="ECO:0000256" key="1">
    <source>
        <dbReference type="SAM" id="MobiDB-lite"/>
    </source>
</evidence>
<evidence type="ECO:0008006" key="5">
    <source>
        <dbReference type="Google" id="ProtNLM"/>
    </source>
</evidence>
<proteinExistence type="predicted"/>
<gene>
    <name evidence="3" type="ORF">ACH46_19455</name>
</gene>
<dbReference type="AlphaFoldDB" id="A0A0N9NLR1"/>
<keyword evidence="2" id="KW-0472">Membrane</keyword>